<feature type="transmembrane region" description="Helical" evidence="7">
    <location>
        <begin position="33"/>
        <end position="55"/>
    </location>
</feature>
<feature type="transmembrane region" description="Helical" evidence="7">
    <location>
        <begin position="149"/>
        <end position="174"/>
    </location>
</feature>
<keyword evidence="3 7" id="KW-0812">Transmembrane</keyword>
<comment type="domain">
    <text evidence="7">The DHHC domain is required for palmitoyltransferase activity.</text>
</comment>
<evidence type="ECO:0000256" key="6">
    <source>
        <dbReference type="ARBA" id="ARBA00023315"/>
    </source>
</evidence>
<dbReference type="AlphaFoldDB" id="G0UBT9"/>
<keyword evidence="6 7" id="KW-0012">Acyltransferase</keyword>
<dbReference type="InterPro" id="IPR039859">
    <property type="entry name" value="PFA4/ZDH16/20/ERF2-like"/>
</dbReference>
<dbReference type="GO" id="GO:0005783">
    <property type="term" value="C:endoplasmic reticulum"/>
    <property type="evidence" value="ECO:0007669"/>
    <property type="project" value="TreeGrafter"/>
</dbReference>
<dbReference type="EC" id="2.3.1.225" evidence="7"/>
<reference evidence="9" key="1">
    <citation type="journal article" date="2012" name="Proc. Natl. Acad. Sci. U.S.A.">
        <title>Antigenic diversity is generated by distinct evolutionary mechanisms in African trypanosome species.</title>
        <authorList>
            <person name="Jackson A.P."/>
            <person name="Berry A."/>
            <person name="Aslett M."/>
            <person name="Allison H.C."/>
            <person name="Burton P."/>
            <person name="Vavrova-Anderson J."/>
            <person name="Brown R."/>
            <person name="Browne H."/>
            <person name="Corton N."/>
            <person name="Hauser H."/>
            <person name="Gamble J."/>
            <person name="Gilderthorp R."/>
            <person name="Marcello L."/>
            <person name="McQuillan J."/>
            <person name="Otto T.D."/>
            <person name="Quail M.A."/>
            <person name="Sanders M.J."/>
            <person name="van Tonder A."/>
            <person name="Ginger M.L."/>
            <person name="Field M.C."/>
            <person name="Barry J.D."/>
            <person name="Hertz-Fowler C."/>
            <person name="Berriman M."/>
        </authorList>
    </citation>
    <scope>NUCLEOTIDE SEQUENCE</scope>
    <source>
        <strain evidence="9">Y486</strain>
    </source>
</reference>
<keyword evidence="5 7" id="KW-0472">Membrane</keyword>
<proteinExistence type="inferred from homology"/>
<keyword evidence="2 7" id="KW-0808">Transferase</keyword>
<evidence type="ECO:0000256" key="5">
    <source>
        <dbReference type="ARBA" id="ARBA00023136"/>
    </source>
</evidence>
<comment type="subcellular location">
    <subcellularLocation>
        <location evidence="1">Membrane</location>
        <topology evidence="1">Multi-pass membrane protein</topology>
    </subcellularLocation>
</comment>
<feature type="transmembrane region" description="Helical" evidence="7">
    <location>
        <begin position="194"/>
        <end position="215"/>
    </location>
</feature>
<dbReference type="GO" id="GO:0016020">
    <property type="term" value="C:membrane"/>
    <property type="evidence" value="ECO:0007669"/>
    <property type="project" value="UniProtKB-SubCell"/>
</dbReference>
<dbReference type="Pfam" id="PF01529">
    <property type="entry name" value="DHHC"/>
    <property type="match status" value="1"/>
</dbReference>
<keyword evidence="4 7" id="KW-1133">Transmembrane helix</keyword>
<dbReference type="GO" id="GO:0019706">
    <property type="term" value="F:protein-cysteine S-palmitoyltransferase activity"/>
    <property type="evidence" value="ECO:0007669"/>
    <property type="project" value="UniProtKB-EC"/>
</dbReference>
<evidence type="ECO:0000259" key="8">
    <source>
        <dbReference type="Pfam" id="PF01529"/>
    </source>
</evidence>
<dbReference type="PROSITE" id="PS50216">
    <property type="entry name" value="DHHC"/>
    <property type="match status" value="1"/>
</dbReference>
<comment type="similarity">
    <text evidence="7">Belongs to the DHHC palmitoyltransferase family.</text>
</comment>
<evidence type="ECO:0000313" key="9">
    <source>
        <dbReference type="EMBL" id="CCC53287.1"/>
    </source>
</evidence>
<dbReference type="GO" id="GO:0006612">
    <property type="term" value="P:protein targeting to membrane"/>
    <property type="evidence" value="ECO:0007669"/>
    <property type="project" value="TreeGrafter"/>
</dbReference>
<comment type="catalytic activity">
    <reaction evidence="7">
        <text>L-cysteinyl-[protein] + hexadecanoyl-CoA = S-hexadecanoyl-L-cysteinyl-[protein] + CoA</text>
        <dbReference type="Rhea" id="RHEA:36683"/>
        <dbReference type="Rhea" id="RHEA-COMP:10131"/>
        <dbReference type="Rhea" id="RHEA-COMP:11032"/>
        <dbReference type="ChEBI" id="CHEBI:29950"/>
        <dbReference type="ChEBI" id="CHEBI:57287"/>
        <dbReference type="ChEBI" id="CHEBI:57379"/>
        <dbReference type="ChEBI" id="CHEBI:74151"/>
        <dbReference type="EC" id="2.3.1.225"/>
    </reaction>
</comment>
<dbReference type="PANTHER" id="PTHR22883:SF458">
    <property type="entry name" value="PALMITOYLTRANSFERASE"/>
    <property type="match status" value="1"/>
</dbReference>
<gene>
    <name evidence="9" type="ORF">TVY486_1107710</name>
</gene>
<dbReference type="EMBL" id="HE573027">
    <property type="protein sequence ID" value="CCC53287.1"/>
    <property type="molecule type" value="Genomic_DNA"/>
</dbReference>
<evidence type="ECO:0000256" key="3">
    <source>
        <dbReference type="ARBA" id="ARBA00022692"/>
    </source>
</evidence>
<evidence type="ECO:0000256" key="4">
    <source>
        <dbReference type="ARBA" id="ARBA00022989"/>
    </source>
</evidence>
<feature type="domain" description="Palmitoyltransferase DHHC" evidence="8">
    <location>
        <begin position="103"/>
        <end position="226"/>
    </location>
</feature>
<evidence type="ECO:0000256" key="7">
    <source>
        <dbReference type="RuleBase" id="RU079119"/>
    </source>
</evidence>
<sequence>MSPTPTSGHWSSMFVKSGTGRLSHLRTITSKRFYFLATSSSVGIQLAGFAMLFWAKRTEHFSMVAPLLTAVCFNLSLLWVCKSDPGYVLHSAEPQTQREKALLRFCDICLLWQPLRTKHCSRCERCVRKFDHHCEIVNNCIGGMNHTRFFLLTVVSTVHFASVLCKLVYCFSIRGCANIDAIVVRNAVPFAFAFLYWLAFLISTTLCVLHAVLLATNSTTWEFASWDRITYLSSKQSNPFNRGVCSNLRLLFSRNPIAWDQFVTDSDDYV</sequence>
<evidence type="ECO:0000256" key="1">
    <source>
        <dbReference type="ARBA" id="ARBA00004141"/>
    </source>
</evidence>
<dbReference type="GO" id="GO:0005794">
    <property type="term" value="C:Golgi apparatus"/>
    <property type="evidence" value="ECO:0007669"/>
    <property type="project" value="TreeGrafter"/>
</dbReference>
<feature type="transmembrane region" description="Helical" evidence="7">
    <location>
        <begin position="61"/>
        <end position="81"/>
    </location>
</feature>
<evidence type="ECO:0000256" key="2">
    <source>
        <dbReference type="ARBA" id="ARBA00022679"/>
    </source>
</evidence>
<organism evidence="9">
    <name type="scientific">Trypanosoma vivax (strain Y486)</name>
    <dbReference type="NCBI Taxonomy" id="1055687"/>
    <lineage>
        <taxon>Eukaryota</taxon>
        <taxon>Discoba</taxon>
        <taxon>Euglenozoa</taxon>
        <taxon>Kinetoplastea</taxon>
        <taxon>Metakinetoplastina</taxon>
        <taxon>Trypanosomatida</taxon>
        <taxon>Trypanosomatidae</taxon>
        <taxon>Trypanosoma</taxon>
        <taxon>Duttonella</taxon>
    </lineage>
</organism>
<accession>G0UBT9</accession>
<protein>
    <recommendedName>
        <fullName evidence="7">Palmitoyltransferase</fullName>
        <ecNumber evidence="7">2.3.1.225</ecNumber>
    </recommendedName>
</protein>
<name>G0UBT9_TRYVY</name>
<dbReference type="PANTHER" id="PTHR22883">
    <property type="entry name" value="ZINC FINGER DHHC DOMAIN CONTAINING PROTEIN"/>
    <property type="match status" value="1"/>
</dbReference>
<dbReference type="InterPro" id="IPR001594">
    <property type="entry name" value="Palmitoyltrfase_DHHC"/>
</dbReference>